<gene>
    <name evidence="2" type="ORF">TCIL3000_0_18130</name>
</gene>
<proteinExistence type="predicted"/>
<accession>F9WHY6</accession>
<name>F9WHY6_TRYCI</name>
<dbReference type="AlphaFoldDB" id="F9WHY6"/>
<protein>
    <submittedName>
        <fullName evidence="2">WGS project CAEQ00000000 data, annotated contig 707</fullName>
    </submittedName>
</protein>
<dbReference type="VEuPathDB" id="TriTrypDB:TcIL3000_0_18130"/>
<evidence type="ECO:0000313" key="2">
    <source>
        <dbReference type="EMBL" id="CCD16931.1"/>
    </source>
</evidence>
<reference evidence="2 3" key="2">
    <citation type="journal article" date="2012" name="Proc. Natl. Acad. Sci. U.S.A.">
        <title>Antigenic diversity is generated by distinct evolutionary mechanisms in African trypanosome species.</title>
        <authorList>
            <person name="Jackson A.P."/>
            <person name="Berry A."/>
            <person name="Aslett M."/>
            <person name="Allison H.C."/>
            <person name="Burton P."/>
            <person name="Vavrova-Anderson J."/>
            <person name="Brown R."/>
            <person name="Browne H."/>
            <person name="Corton N."/>
            <person name="Hauser H."/>
            <person name="Gamble J."/>
            <person name="Gilderthorp R."/>
            <person name="Marcello L."/>
            <person name="McQuillan J."/>
            <person name="Otto T.D."/>
            <person name="Quail M.A."/>
            <person name="Sanders M.J."/>
            <person name="van Tonder A."/>
            <person name="Ginger M.L."/>
            <person name="Field M.C."/>
            <person name="Barry J.D."/>
            <person name="Hertz-Fowler C."/>
            <person name="Berriman M."/>
        </authorList>
    </citation>
    <scope>NUCLEOTIDE SEQUENCE [LARGE SCALE GENOMIC DNA]</scope>
    <source>
        <strain evidence="2 3">IL3000</strain>
    </source>
</reference>
<keyword evidence="3" id="KW-1185">Reference proteome</keyword>
<feature type="compositionally biased region" description="Polar residues" evidence="1">
    <location>
        <begin position="16"/>
        <end position="27"/>
    </location>
</feature>
<dbReference type="Proteomes" id="UP000000702">
    <property type="component" value="Unassembled WGS sequence"/>
</dbReference>
<evidence type="ECO:0000256" key="1">
    <source>
        <dbReference type="SAM" id="MobiDB-lite"/>
    </source>
</evidence>
<feature type="region of interest" description="Disordered" evidence="1">
    <location>
        <begin position="1"/>
        <end position="31"/>
    </location>
</feature>
<evidence type="ECO:0000313" key="3">
    <source>
        <dbReference type="Proteomes" id="UP000000702"/>
    </source>
</evidence>
<reference evidence="3" key="1">
    <citation type="submission" date="2011-07" db="EMBL/GenBank/DDBJ databases">
        <title>Divergent evolution of antigenic variation in African trypanosomes.</title>
        <authorList>
            <person name="Jackson A.P."/>
            <person name="Berry A."/>
            <person name="Allison H.C."/>
            <person name="Burton P."/>
            <person name="Anderson J."/>
            <person name="Aslett M."/>
            <person name="Brown R."/>
            <person name="Corton N."/>
            <person name="Harris D."/>
            <person name="Hauser H."/>
            <person name="Gamble J."/>
            <person name="Gilderthorp R."/>
            <person name="McQuillan J."/>
            <person name="Quail M.A."/>
            <person name="Sanders M."/>
            <person name="Van Tonder A."/>
            <person name="Ginger M.L."/>
            <person name="Donelson J.E."/>
            <person name="Field M.C."/>
            <person name="Barry J.D."/>
            <person name="Berriman M."/>
            <person name="Hertz-Fowler C."/>
        </authorList>
    </citation>
    <scope>NUCLEOTIDE SEQUENCE [LARGE SCALE GENOMIC DNA]</scope>
    <source>
        <strain evidence="3">IL3000</strain>
    </source>
</reference>
<organism evidence="2 3">
    <name type="scientific">Trypanosoma congolense (strain IL3000)</name>
    <dbReference type="NCBI Taxonomy" id="1068625"/>
    <lineage>
        <taxon>Eukaryota</taxon>
        <taxon>Discoba</taxon>
        <taxon>Euglenozoa</taxon>
        <taxon>Kinetoplastea</taxon>
        <taxon>Metakinetoplastina</taxon>
        <taxon>Trypanosomatida</taxon>
        <taxon>Trypanosomatidae</taxon>
        <taxon>Trypanosoma</taxon>
        <taxon>Nannomonas</taxon>
    </lineage>
</organism>
<sequence>MSVQRRNEASGKPTHQVASTPSTQHQPGGTKDNELEEILQKAFKFWEDVCLVDFLTQECEKTHGACGPNVALAAFLEVPSHYIEEDAEREEVVEKFPQKLHHLKGFIFRDVPFLRAVGITTRGQWAYRRLTRDAYSSDQLHSFICVWLSSRRSN</sequence>
<dbReference type="EMBL" id="CAEQ01002500">
    <property type="protein sequence ID" value="CCD16931.1"/>
    <property type="molecule type" value="Genomic_DNA"/>
</dbReference>
<comment type="caution">
    <text evidence="2">The sequence shown here is derived from an EMBL/GenBank/DDBJ whole genome shotgun (WGS) entry which is preliminary data.</text>
</comment>